<evidence type="ECO:0000313" key="3">
    <source>
        <dbReference type="Proteomes" id="UP000593564"/>
    </source>
</evidence>
<evidence type="ECO:0008006" key="4">
    <source>
        <dbReference type="Google" id="ProtNLM"/>
    </source>
</evidence>
<dbReference type="EMBL" id="JACBKZ010000013">
    <property type="protein sequence ID" value="KAF5935738.1"/>
    <property type="molecule type" value="Genomic_DNA"/>
</dbReference>
<sequence length="189" mass="21474">MPNTSLSLSFSLPPSLSHHRSISYLKHLFLSLSLSLPLSGILGSLTNQSSLSLSLSRSSSLITDPLYDPFETRSKSRDDPELDRMCKERVRWGDPMAHLVKKKYPELVLSDLGDDDKMKESGFIVPQGIPSHSWLKRGFDAPPNRYAIRPGRHWDGVDHSNGFEKEIFKRTNEKQATEREAYLWSVSDM</sequence>
<evidence type="ECO:0000256" key="1">
    <source>
        <dbReference type="ARBA" id="ARBA00011069"/>
    </source>
</evidence>
<keyword evidence="3" id="KW-1185">Reference proteome</keyword>
<dbReference type="GO" id="GO:0000398">
    <property type="term" value="P:mRNA splicing, via spliceosome"/>
    <property type="evidence" value="ECO:0007669"/>
    <property type="project" value="TreeGrafter"/>
</dbReference>
<protein>
    <recommendedName>
        <fullName evidence="4">BUD13 homolog</fullName>
    </recommendedName>
</protein>
<comment type="similarity">
    <text evidence="1">Belongs to the CWC26 family.</text>
</comment>
<dbReference type="Pfam" id="PF09736">
    <property type="entry name" value="Bud13"/>
    <property type="match status" value="1"/>
</dbReference>
<proteinExistence type="inferred from homology"/>
<dbReference type="AlphaFoldDB" id="A0A7J7G8F7"/>
<dbReference type="GO" id="GO:0005684">
    <property type="term" value="C:U2-type spliceosomal complex"/>
    <property type="evidence" value="ECO:0007669"/>
    <property type="project" value="TreeGrafter"/>
</dbReference>
<evidence type="ECO:0000313" key="2">
    <source>
        <dbReference type="EMBL" id="KAF5935738.1"/>
    </source>
</evidence>
<dbReference type="PANTHER" id="PTHR31809">
    <property type="entry name" value="BUD13 HOMOLOG"/>
    <property type="match status" value="1"/>
</dbReference>
<accession>A0A7J7G8F7</accession>
<reference evidence="2 3" key="2">
    <citation type="submission" date="2020-07" db="EMBL/GenBank/DDBJ databases">
        <title>Genome assembly of wild tea tree DASZ reveals pedigree and selection history of tea varieties.</title>
        <authorList>
            <person name="Zhang W."/>
        </authorList>
    </citation>
    <scope>NUCLEOTIDE SEQUENCE [LARGE SCALE GENOMIC DNA]</scope>
    <source>
        <strain evidence="3">cv. G240</strain>
        <tissue evidence="2">Leaf</tissue>
    </source>
</reference>
<dbReference type="GO" id="GO:0070274">
    <property type="term" value="C:RES complex"/>
    <property type="evidence" value="ECO:0007669"/>
    <property type="project" value="TreeGrafter"/>
</dbReference>
<reference evidence="3" key="1">
    <citation type="journal article" date="2020" name="Nat. Commun.">
        <title>Genome assembly of wild tea tree DASZ reveals pedigree and selection history of tea varieties.</title>
        <authorList>
            <person name="Zhang W."/>
            <person name="Zhang Y."/>
            <person name="Qiu H."/>
            <person name="Guo Y."/>
            <person name="Wan H."/>
            <person name="Zhang X."/>
            <person name="Scossa F."/>
            <person name="Alseekh S."/>
            <person name="Zhang Q."/>
            <person name="Wang P."/>
            <person name="Xu L."/>
            <person name="Schmidt M.H."/>
            <person name="Jia X."/>
            <person name="Li D."/>
            <person name="Zhu A."/>
            <person name="Guo F."/>
            <person name="Chen W."/>
            <person name="Ni D."/>
            <person name="Usadel B."/>
            <person name="Fernie A.R."/>
            <person name="Wen W."/>
        </authorList>
    </citation>
    <scope>NUCLEOTIDE SEQUENCE [LARGE SCALE GENOMIC DNA]</scope>
    <source>
        <strain evidence="3">cv. G240</strain>
    </source>
</reference>
<dbReference type="GO" id="GO:0003723">
    <property type="term" value="F:RNA binding"/>
    <property type="evidence" value="ECO:0007669"/>
    <property type="project" value="TreeGrafter"/>
</dbReference>
<comment type="caution">
    <text evidence="2">The sequence shown here is derived from an EMBL/GenBank/DDBJ whole genome shotgun (WGS) entry which is preliminary data.</text>
</comment>
<organism evidence="2 3">
    <name type="scientific">Camellia sinensis</name>
    <name type="common">Tea plant</name>
    <name type="synonym">Thea sinensis</name>
    <dbReference type="NCBI Taxonomy" id="4442"/>
    <lineage>
        <taxon>Eukaryota</taxon>
        <taxon>Viridiplantae</taxon>
        <taxon>Streptophyta</taxon>
        <taxon>Embryophyta</taxon>
        <taxon>Tracheophyta</taxon>
        <taxon>Spermatophyta</taxon>
        <taxon>Magnoliopsida</taxon>
        <taxon>eudicotyledons</taxon>
        <taxon>Gunneridae</taxon>
        <taxon>Pentapetalae</taxon>
        <taxon>asterids</taxon>
        <taxon>Ericales</taxon>
        <taxon>Theaceae</taxon>
        <taxon>Camellia</taxon>
    </lineage>
</organism>
<dbReference type="Proteomes" id="UP000593564">
    <property type="component" value="Unassembled WGS sequence"/>
</dbReference>
<gene>
    <name evidence="2" type="ORF">HYC85_026867</name>
</gene>
<dbReference type="PANTHER" id="PTHR31809:SF0">
    <property type="entry name" value="BUD13 HOMOLOG"/>
    <property type="match status" value="1"/>
</dbReference>
<name>A0A7J7G8F7_CAMSI</name>
<dbReference type="InterPro" id="IPR018609">
    <property type="entry name" value="Bud13"/>
</dbReference>
<dbReference type="InterPro" id="IPR051112">
    <property type="entry name" value="CWC26_splicing_factor"/>
</dbReference>